<organism evidence="1 2">
    <name type="scientific">Austropuccinia psidii MF-1</name>
    <dbReference type="NCBI Taxonomy" id="1389203"/>
    <lineage>
        <taxon>Eukaryota</taxon>
        <taxon>Fungi</taxon>
        <taxon>Dikarya</taxon>
        <taxon>Basidiomycota</taxon>
        <taxon>Pucciniomycotina</taxon>
        <taxon>Pucciniomycetes</taxon>
        <taxon>Pucciniales</taxon>
        <taxon>Sphaerophragmiaceae</taxon>
        <taxon>Austropuccinia</taxon>
    </lineage>
</organism>
<dbReference type="Proteomes" id="UP000765509">
    <property type="component" value="Unassembled WGS sequence"/>
</dbReference>
<evidence type="ECO:0000313" key="2">
    <source>
        <dbReference type="Proteomes" id="UP000765509"/>
    </source>
</evidence>
<reference evidence="1" key="1">
    <citation type="submission" date="2021-03" db="EMBL/GenBank/DDBJ databases">
        <title>Draft genome sequence of rust myrtle Austropuccinia psidii MF-1, a brazilian biotype.</title>
        <authorList>
            <person name="Quecine M.C."/>
            <person name="Pachon D.M.R."/>
            <person name="Bonatelli M.L."/>
            <person name="Correr F.H."/>
            <person name="Franceschini L.M."/>
            <person name="Leite T.F."/>
            <person name="Margarido G.R.A."/>
            <person name="Almeida C.A."/>
            <person name="Ferrarezi J.A."/>
            <person name="Labate C.A."/>
        </authorList>
    </citation>
    <scope>NUCLEOTIDE SEQUENCE</scope>
    <source>
        <strain evidence="1">MF-1</strain>
    </source>
</reference>
<dbReference type="EMBL" id="AVOT02151415">
    <property type="protein sequence ID" value="MBW0592965.1"/>
    <property type="molecule type" value="Genomic_DNA"/>
</dbReference>
<gene>
    <name evidence="1" type="ORF">O181_132680</name>
</gene>
<sequence length="222" mass="24790">MLHTRTLMPVQVPTMLKVPDAYVGCRRFTCQSLHLCRFPTAHTPILTPVQAPKNSHTNPYACEGSPKWFPKMLTKSYACAGSQEFTCQSLRLCRLPTIDMPILTPVQAPKNSHANAYACAGSQQFTRQCLRLCRLPTIHTPILTLVKAPKNAKNSLRLYSLPMIHTPILTLVKVANNADKFLHLRRLPTIHTPILTPVQAPDNSHANPYACEGSQQFKQLNS</sequence>
<dbReference type="AlphaFoldDB" id="A0A9Q3L392"/>
<evidence type="ECO:0000313" key="1">
    <source>
        <dbReference type="EMBL" id="MBW0592965.1"/>
    </source>
</evidence>
<name>A0A9Q3L392_9BASI</name>
<proteinExistence type="predicted"/>
<comment type="caution">
    <text evidence="1">The sequence shown here is derived from an EMBL/GenBank/DDBJ whole genome shotgun (WGS) entry which is preliminary data.</text>
</comment>
<accession>A0A9Q3L392</accession>
<keyword evidence="2" id="KW-1185">Reference proteome</keyword>
<protein>
    <submittedName>
        <fullName evidence="1">Uncharacterized protein</fullName>
    </submittedName>
</protein>